<dbReference type="AlphaFoldDB" id="A0A976M9Y9"/>
<gene>
    <name evidence="5" type="ORF">MACK_000443</name>
</gene>
<dbReference type="SUPFAM" id="SSF53901">
    <property type="entry name" value="Thiolase-like"/>
    <property type="match status" value="1"/>
</dbReference>
<accession>A0A976M9Y9</accession>
<comment type="similarity">
    <text evidence="1">Belongs to the thiolase-like superfamily. Thiolase family.</text>
</comment>
<keyword evidence="3 5" id="KW-0012">Acyltransferase</keyword>
<reference evidence="5" key="1">
    <citation type="submission" date="2022-07" db="EMBL/GenBank/DDBJ databases">
        <title>Evaluation of T. orientalis genome assembly methods using nanopore sequencing and analysis of variation between genomes.</title>
        <authorList>
            <person name="Yam J."/>
            <person name="Micallef M.L."/>
            <person name="Liu M."/>
            <person name="Djordjevic S.P."/>
            <person name="Bogema D.R."/>
            <person name="Jenkins C."/>
        </authorList>
    </citation>
    <scope>NUCLEOTIDE SEQUENCE</scope>
    <source>
        <strain evidence="5">Goon Nure</strain>
    </source>
</reference>
<protein>
    <submittedName>
        <fullName evidence="5">Acetyl-CoA C-acetyltransferase</fullName>
        <ecNumber evidence="5">2.3.1.9</ecNumber>
    </submittedName>
</protein>
<evidence type="ECO:0000256" key="3">
    <source>
        <dbReference type="ARBA" id="ARBA00023315"/>
    </source>
</evidence>
<dbReference type="GO" id="GO:0006635">
    <property type="term" value="P:fatty acid beta-oxidation"/>
    <property type="evidence" value="ECO:0007669"/>
    <property type="project" value="TreeGrafter"/>
</dbReference>
<keyword evidence="2 5" id="KW-0808">Transferase</keyword>
<dbReference type="Gene3D" id="3.40.47.10">
    <property type="match status" value="2"/>
</dbReference>
<dbReference type="PANTHER" id="PTHR18919:SF156">
    <property type="entry name" value="ACETYL-COA ACETYLTRANSFERASE, MITOCHONDRIAL"/>
    <property type="match status" value="1"/>
</dbReference>
<evidence type="ECO:0000313" key="6">
    <source>
        <dbReference type="Proteomes" id="UP000244811"/>
    </source>
</evidence>
<dbReference type="InterPro" id="IPR016039">
    <property type="entry name" value="Thiolase-like"/>
</dbReference>
<dbReference type="GO" id="GO:0003985">
    <property type="term" value="F:acetyl-CoA C-acetyltransferase activity"/>
    <property type="evidence" value="ECO:0007669"/>
    <property type="project" value="UniProtKB-EC"/>
</dbReference>
<dbReference type="Proteomes" id="UP000244811">
    <property type="component" value="Chromosome 1"/>
</dbReference>
<dbReference type="GO" id="GO:0005739">
    <property type="term" value="C:mitochondrion"/>
    <property type="evidence" value="ECO:0007669"/>
    <property type="project" value="TreeGrafter"/>
</dbReference>
<dbReference type="EC" id="2.3.1.9" evidence="5"/>
<feature type="domain" description="Thiolase C-terminal" evidence="4">
    <location>
        <begin position="133"/>
        <end position="217"/>
    </location>
</feature>
<dbReference type="EMBL" id="CP056069">
    <property type="protein sequence ID" value="UKK00371.2"/>
    <property type="molecule type" value="Genomic_DNA"/>
</dbReference>
<dbReference type="Pfam" id="PF02803">
    <property type="entry name" value="Thiolase_C"/>
    <property type="match status" value="1"/>
</dbReference>
<evidence type="ECO:0000256" key="1">
    <source>
        <dbReference type="ARBA" id="ARBA00010982"/>
    </source>
</evidence>
<evidence type="ECO:0000313" key="5">
    <source>
        <dbReference type="EMBL" id="UKK00371.2"/>
    </source>
</evidence>
<proteinExistence type="inferred from homology"/>
<dbReference type="InterPro" id="IPR020617">
    <property type="entry name" value="Thiolase_C"/>
</dbReference>
<dbReference type="PANTHER" id="PTHR18919">
    <property type="entry name" value="ACETYL-COA C-ACYLTRANSFERASE"/>
    <property type="match status" value="1"/>
</dbReference>
<sequence length="220" mass="24319">MEGRVNRYIEDSFEKIASSYSQGVIQNEIAAVNIKVLQNNKMVDKKISEDELYRMFMKKVNYSKISTFSDGSASLMMCSNKVTKKYKLTPICKIRSIYNSCRVYNNSSDSNSATNGDIDGIVSDIGECVKEYRENNVDIFEILDQNVLIPILVSKSSGIDLSRVNLQGGTIAIGHALGATGLRQIINVITSLKMKNLRFGLVVGNNLIGDSIGILIENCI</sequence>
<evidence type="ECO:0000256" key="2">
    <source>
        <dbReference type="ARBA" id="ARBA00022679"/>
    </source>
</evidence>
<evidence type="ECO:0000259" key="4">
    <source>
        <dbReference type="Pfam" id="PF02803"/>
    </source>
</evidence>
<name>A0A976M9Y9_THEOR</name>
<organism evidence="5 6">
    <name type="scientific">Theileria orientalis</name>
    <dbReference type="NCBI Taxonomy" id="68886"/>
    <lineage>
        <taxon>Eukaryota</taxon>
        <taxon>Sar</taxon>
        <taxon>Alveolata</taxon>
        <taxon>Apicomplexa</taxon>
        <taxon>Aconoidasida</taxon>
        <taxon>Piroplasmida</taxon>
        <taxon>Theileriidae</taxon>
        <taxon>Theileria</taxon>
    </lineage>
</organism>